<evidence type="ECO:0000313" key="1">
    <source>
        <dbReference type="EMBL" id="KAK3279689.1"/>
    </source>
</evidence>
<gene>
    <name evidence="1" type="ORF">CYMTET_12439</name>
</gene>
<proteinExistence type="predicted"/>
<name>A0AAE0GK14_9CHLO</name>
<organism evidence="1 2">
    <name type="scientific">Cymbomonas tetramitiformis</name>
    <dbReference type="NCBI Taxonomy" id="36881"/>
    <lineage>
        <taxon>Eukaryota</taxon>
        <taxon>Viridiplantae</taxon>
        <taxon>Chlorophyta</taxon>
        <taxon>Pyramimonadophyceae</taxon>
        <taxon>Pyramimonadales</taxon>
        <taxon>Pyramimonadaceae</taxon>
        <taxon>Cymbomonas</taxon>
    </lineage>
</organism>
<protein>
    <submittedName>
        <fullName evidence="1">Uncharacterized protein</fullName>
    </submittedName>
</protein>
<dbReference type="EMBL" id="LGRX02004721">
    <property type="protein sequence ID" value="KAK3279689.1"/>
    <property type="molecule type" value="Genomic_DNA"/>
</dbReference>
<dbReference type="AlphaFoldDB" id="A0AAE0GK14"/>
<evidence type="ECO:0000313" key="2">
    <source>
        <dbReference type="Proteomes" id="UP001190700"/>
    </source>
</evidence>
<accession>A0AAE0GK14</accession>
<reference evidence="1 2" key="1">
    <citation type="journal article" date="2015" name="Genome Biol. Evol.">
        <title>Comparative Genomics of a Bacterivorous Green Alga Reveals Evolutionary Causalities and Consequences of Phago-Mixotrophic Mode of Nutrition.</title>
        <authorList>
            <person name="Burns J.A."/>
            <person name="Paasch A."/>
            <person name="Narechania A."/>
            <person name="Kim E."/>
        </authorList>
    </citation>
    <scope>NUCLEOTIDE SEQUENCE [LARGE SCALE GENOMIC DNA]</scope>
    <source>
        <strain evidence="1 2">PLY_AMNH</strain>
    </source>
</reference>
<comment type="caution">
    <text evidence="1">The sequence shown here is derived from an EMBL/GenBank/DDBJ whole genome shotgun (WGS) entry which is preliminary data.</text>
</comment>
<sequence>MSQMPALQIRLAPHRRGAGGSRDFVDFLTQFAHHGLPATVQDVMVMRLMLCRSVLSAWTPLRSKPILQALQLGTLSCGAYYGRCLPSMGTEHLAACLIRRSTLRFTTGSDGCADCRLSEAGCPWSIRVYYTMIWSGLQGVVLQQPVEPSPQCTIICWWAGGPNDEELSQYIRGSLKYDTDADARKPKRFRIPGSTPAQGVHPVLLEEKTVHGKGGSHNGVACWWRPRYWIAHVICWNGDTMADTRAPFGDAATPGVFSMSPGLPCDSCGHVAPTFWAPWTTFVSDFRGDKDTCKEMMLLLVELVRFLGFDVNRAMCEDPTHQLECLGIQLTTRGDVCTAAAGQTGVPAWRVGISGPVVHGLCLYTRHAHSLSP</sequence>
<dbReference type="Proteomes" id="UP001190700">
    <property type="component" value="Unassembled WGS sequence"/>
</dbReference>
<keyword evidence="2" id="KW-1185">Reference proteome</keyword>